<evidence type="ECO:0000313" key="2">
    <source>
        <dbReference type="EMBL" id="QDV22251.1"/>
    </source>
</evidence>
<dbReference type="RefSeq" id="WP_145073487.1">
    <property type="nucleotide sequence ID" value="NZ_CP036298.1"/>
</dbReference>
<gene>
    <name evidence="1" type="ORF">Q31a_05290</name>
    <name evidence="2" type="ORF">Q31a_05350</name>
</gene>
<name>A0A518G0X7_9BACT</name>
<dbReference type="EMBL" id="CP036298">
    <property type="protein sequence ID" value="QDV22245.1"/>
    <property type="molecule type" value="Genomic_DNA"/>
</dbReference>
<sequence length="162" mass="17941">MNTVYIETSIVSYLRQRPSSQVVMAARQLLTSKWWDTERTNYELVVSQYVLDEASAGNPTLAAERVQALAGIPLLPNAPQITQIANEIMTRAILPPKAQVDALHIATVAHHRIQYLLTWNCKHIANAKILPRIHQVLTDAGVPIPVICTPEELLGDDSEIDG</sequence>
<dbReference type="OrthoDB" id="5625074at2"/>
<dbReference type="KEGG" id="ahel:Q31a_05350"/>
<protein>
    <submittedName>
        <fullName evidence="2">Uncharacterized protein</fullName>
    </submittedName>
</protein>
<organism evidence="2 3">
    <name type="scientific">Aureliella helgolandensis</name>
    <dbReference type="NCBI Taxonomy" id="2527968"/>
    <lineage>
        <taxon>Bacteria</taxon>
        <taxon>Pseudomonadati</taxon>
        <taxon>Planctomycetota</taxon>
        <taxon>Planctomycetia</taxon>
        <taxon>Pirellulales</taxon>
        <taxon>Pirellulaceae</taxon>
        <taxon>Aureliella</taxon>
    </lineage>
</organism>
<keyword evidence="3" id="KW-1185">Reference proteome</keyword>
<evidence type="ECO:0000313" key="1">
    <source>
        <dbReference type="EMBL" id="QDV22245.1"/>
    </source>
</evidence>
<evidence type="ECO:0000313" key="3">
    <source>
        <dbReference type="Proteomes" id="UP000318017"/>
    </source>
</evidence>
<dbReference type="CDD" id="cd18687">
    <property type="entry name" value="PIN_VapC-like"/>
    <property type="match status" value="1"/>
</dbReference>
<proteinExistence type="predicted"/>
<dbReference type="EMBL" id="CP036298">
    <property type="protein sequence ID" value="QDV22251.1"/>
    <property type="molecule type" value="Genomic_DNA"/>
</dbReference>
<dbReference type="InterPro" id="IPR029060">
    <property type="entry name" value="PIN-like_dom_sf"/>
</dbReference>
<dbReference type="SUPFAM" id="SSF88723">
    <property type="entry name" value="PIN domain-like"/>
    <property type="match status" value="1"/>
</dbReference>
<accession>A0A518G0X7</accession>
<dbReference type="Gene3D" id="3.40.50.1010">
    <property type="entry name" value="5'-nuclease"/>
    <property type="match status" value="1"/>
</dbReference>
<reference evidence="2 3" key="1">
    <citation type="submission" date="2019-02" db="EMBL/GenBank/DDBJ databases">
        <title>Deep-cultivation of Planctomycetes and their phenomic and genomic characterization uncovers novel biology.</title>
        <authorList>
            <person name="Wiegand S."/>
            <person name="Jogler M."/>
            <person name="Boedeker C."/>
            <person name="Pinto D."/>
            <person name="Vollmers J."/>
            <person name="Rivas-Marin E."/>
            <person name="Kohn T."/>
            <person name="Peeters S.H."/>
            <person name="Heuer A."/>
            <person name="Rast P."/>
            <person name="Oberbeckmann S."/>
            <person name="Bunk B."/>
            <person name="Jeske O."/>
            <person name="Meyerdierks A."/>
            <person name="Storesund J.E."/>
            <person name="Kallscheuer N."/>
            <person name="Luecker S."/>
            <person name="Lage O.M."/>
            <person name="Pohl T."/>
            <person name="Merkel B.J."/>
            <person name="Hornburger P."/>
            <person name="Mueller R.-W."/>
            <person name="Bruemmer F."/>
            <person name="Labrenz M."/>
            <person name="Spormann A.M."/>
            <person name="Op den Camp H."/>
            <person name="Overmann J."/>
            <person name="Amann R."/>
            <person name="Jetten M.S.M."/>
            <person name="Mascher T."/>
            <person name="Medema M.H."/>
            <person name="Devos D.P."/>
            <person name="Kaster A.-K."/>
            <person name="Ovreas L."/>
            <person name="Rohde M."/>
            <person name="Galperin M.Y."/>
            <person name="Jogler C."/>
        </authorList>
    </citation>
    <scope>NUCLEOTIDE SEQUENCE [LARGE SCALE GENOMIC DNA]</scope>
    <source>
        <strain evidence="2 3">Q31a</strain>
    </source>
</reference>
<dbReference type="Proteomes" id="UP000318017">
    <property type="component" value="Chromosome"/>
</dbReference>
<dbReference type="KEGG" id="ahel:Q31a_05290"/>
<dbReference type="AlphaFoldDB" id="A0A518G0X7"/>